<dbReference type="PANTHER" id="PTHR30447:SF0">
    <property type="entry name" value="FRUCTOSE-1,6-BISPHOSPHATASE 1 CLASS 2-RELATED"/>
    <property type="match status" value="1"/>
</dbReference>
<keyword evidence="8" id="KW-0378">Hydrolase</keyword>
<feature type="region of interest" description="Disordered" evidence="12">
    <location>
        <begin position="62"/>
        <end position="95"/>
    </location>
</feature>
<dbReference type="EMBL" id="AP022614">
    <property type="protein sequence ID" value="BBZ42758.1"/>
    <property type="molecule type" value="Genomic_DNA"/>
</dbReference>
<comment type="subcellular location">
    <subcellularLocation>
        <location evidence="2">Cytoplasm</location>
    </subcellularLocation>
</comment>
<dbReference type="Pfam" id="PF03320">
    <property type="entry name" value="FBPase_glpX"/>
    <property type="match status" value="1"/>
</dbReference>
<evidence type="ECO:0000256" key="5">
    <source>
        <dbReference type="ARBA" id="ARBA00013093"/>
    </source>
</evidence>
<name>A0A7I7YLN6_9MYCO</name>
<evidence type="ECO:0000256" key="10">
    <source>
        <dbReference type="ARBA" id="ARBA00023277"/>
    </source>
</evidence>
<evidence type="ECO:0000313" key="13">
    <source>
        <dbReference type="EMBL" id="BBZ42758.1"/>
    </source>
</evidence>
<feature type="region of interest" description="Disordered" evidence="12">
    <location>
        <begin position="1"/>
        <end position="48"/>
    </location>
</feature>
<keyword evidence="14" id="KW-1185">Reference proteome</keyword>
<dbReference type="UniPathway" id="UPA00138"/>
<evidence type="ECO:0000256" key="6">
    <source>
        <dbReference type="ARBA" id="ARBA00014392"/>
    </source>
</evidence>
<evidence type="ECO:0000256" key="2">
    <source>
        <dbReference type="ARBA" id="ARBA00004496"/>
    </source>
</evidence>
<evidence type="ECO:0000256" key="9">
    <source>
        <dbReference type="ARBA" id="ARBA00023211"/>
    </source>
</evidence>
<evidence type="ECO:0000256" key="8">
    <source>
        <dbReference type="ARBA" id="ARBA00022801"/>
    </source>
</evidence>
<evidence type="ECO:0000256" key="3">
    <source>
        <dbReference type="ARBA" id="ARBA00004742"/>
    </source>
</evidence>
<dbReference type="PANTHER" id="PTHR30447">
    <property type="entry name" value="FRUCTOSE-1,6-BISPHOSPHATASE CLASS 2"/>
    <property type="match status" value="1"/>
</dbReference>
<organism evidence="13 14">
    <name type="scientific">Mycobacterium parmense</name>
    <dbReference type="NCBI Taxonomy" id="185642"/>
    <lineage>
        <taxon>Bacteria</taxon>
        <taxon>Bacillati</taxon>
        <taxon>Actinomycetota</taxon>
        <taxon>Actinomycetes</taxon>
        <taxon>Mycobacteriales</taxon>
        <taxon>Mycobacteriaceae</taxon>
        <taxon>Mycobacterium</taxon>
        <taxon>Mycobacterium simiae complex</taxon>
    </lineage>
</organism>
<dbReference type="Gene3D" id="3.40.190.90">
    <property type="match status" value="1"/>
</dbReference>
<dbReference type="GO" id="GO:0042132">
    <property type="term" value="F:fructose 1,6-bisphosphate 1-phosphatase activity"/>
    <property type="evidence" value="ECO:0007669"/>
    <property type="project" value="UniProtKB-EC"/>
</dbReference>
<feature type="compositionally biased region" description="Low complexity" evidence="12">
    <location>
        <begin position="25"/>
        <end position="35"/>
    </location>
</feature>
<evidence type="ECO:0000256" key="11">
    <source>
        <dbReference type="ARBA" id="ARBA00032412"/>
    </source>
</evidence>
<comment type="pathway">
    <text evidence="3">Carbohydrate biosynthesis; gluconeogenesis.</text>
</comment>
<dbReference type="NCBIfam" id="TIGR00330">
    <property type="entry name" value="glpX"/>
    <property type="match status" value="1"/>
</dbReference>
<dbReference type="FunFam" id="3.40.190.90:FF:000001">
    <property type="entry name" value="Fructose-1,6-bisphosphatase"/>
    <property type="match status" value="1"/>
</dbReference>
<dbReference type="AlphaFoldDB" id="A0A7I7YLN6"/>
<dbReference type="GO" id="GO:0006094">
    <property type="term" value="P:gluconeogenesis"/>
    <property type="evidence" value="ECO:0007669"/>
    <property type="project" value="UniProtKB-UniPathway"/>
</dbReference>
<evidence type="ECO:0000256" key="1">
    <source>
        <dbReference type="ARBA" id="ARBA00001273"/>
    </source>
</evidence>
<accession>A0A7I7YLN6</accession>
<keyword evidence="9" id="KW-0464">Manganese</keyword>
<dbReference type="EC" id="3.1.3.11" evidence="5"/>
<evidence type="ECO:0000256" key="7">
    <source>
        <dbReference type="ARBA" id="ARBA00022723"/>
    </source>
</evidence>
<dbReference type="GO" id="GO:0046872">
    <property type="term" value="F:metal ion binding"/>
    <property type="evidence" value="ECO:0007669"/>
    <property type="project" value="UniProtKB-KW"/>
</dbReference>
<evidence type="ECO:0000256" key="12">
    <source>
        <dbReference type="SAM" id="MobiDB-lite"/>
    </source>
</evidence>
<protein>
    <recommendedName>
        <fullName evidence="6">Fructose-1,6-bisphosphatase class 2</fullName>
        <ecNumber evidence="5">3.1.3.11</ecNumber>
    </recommendedName>
    <alternativeName>
        <fullName evidence="11">D-fructose-1,6-bisphosphate 1-phosphohydrolase class 2</fullName>
    </alternativeName>
</protein>
<evidence type="ECO:0000313" key="14">
    <source>
        <dbReference type="Proteomes" id="UP000467105"/>
    </source>
</evidence>
<gene>
    <name evidence="13" type="primary">glpX</name>
    <name evidence="13" type="ORF">MPRM_00390</name>
</gene>
<reference evidence="13 14" key="1">
    <citation type="journal article" date="2019" name="Emerg. Microbes Infect.">
        <title>Comprehensive subspecies identification of 175 nontuberculous mycobacteria species based on 7547 genomic profiles.</title>
        <authorList>
            <person name="Matsumoto Y."/>
            <person name="Kinjo T."/>
            <person name="Motooka D."/>
            <person name="Nabeya D."/>
            <person name="Jung N."/>
            <person name="Uechi K."/>
            <person name="Horii T."/>
            <person name="Iida T."/>
            <person name="Fujita J."/>
            <person name="Nakamura S."/>
        </authorList>
    </citation>
    <scope>NUCLEOTIDE SEQUENCE [LARGE SCALE GENOMIC DNA]</scope>
    <source>
        <strain evidence="13 14">JCM 14742</strain>
    </source>
</reference>
<dbReference type="InterPro" id="IPR004464">
    <property type="entry name" value="FBPase_class-2/SBPase"/>
</dbReference>
<keyword evidence="7" id="KW-0479">Metal-binding</keyword>
<comment type="similarity">
    <text evidence="4">Belongs to the FBPase class 2 family.</text>
</comment>
<comment type="catalytic activity">
    <reaction evidence="1">
        <text>beta-D-fructose 1,6-bisphosphate + H2O = beta-D-fructose 6-phosphate + phosphate</text>
        <dbReference type="Rhea" id="RHEA:11064"/>
        <dbReference type="ChEBI" id="CHEBI:15377"/>
        <dbReference type="ChEBI" id="CHEBI:32966"/>
        <dbReference type="ChEBI" id="CHEBI:43474"/>
        <dbReference type="ChEBI" id="CHEBI:57634"/>
        <dbReference type="EC" id="3.1.3.11"/>
    </reaction>
</comment>
<dbReference type="Proteomes" id="UP000467105">
    <property type="component" value="Chromosome"/>
</dbReference>
<evidence type="ECO:0000256" key="4">
    <source>
        <dbReference type="ARBA" id="ARBA00008989"/>
    </source>
</evidence>
<sequence length="428" mass="44169">MSRPSCSNRGFAGLATGPGTGSAAGAGPATLPFGSLSGGGSSVTPRVSQFQQADLLLGQSATMTGKGDRPAGPGSSPTDVAGRNPAQVRPRGEAPDRNLALELVRVTEAGAMAAGRWVGRGDKEGGDGAAVDAMRELVNSVSMRGVVVIGEGEKDNAPMLYNGEEVGNGDGPDCDFAVDPIDGTTLMSKGMPNAISVLAVAERGAMFDPSAVYYMNKIAVGPEAADVLDITAPIAENIRAVAKVKHLSVRDMTVCILDRPRHAQLIEDARATGARIRLITDGDVAGAISACRYLSGTDMLAGIGGTPEGIIAAAAIRCMGGAIQAQLAPKDDAERQKAIDAGYDLDRVLTTEDLVSGENVFFCATGVTNGDLLKGVQYYPGGCTTQSIVMRSKSGTVRMIEAYHRLSKLNEYSAIDFTGDSTAAYPLP</sequence>
<dbReference type="CDD" id="cd01516">
    <property type="entry name" value="FBPase_glpX"/>
    <property type="match status" value="1"/>
</dbReference>
<dbReference type="SUPFAM" id="SSF56655">
    <property type="entry name" value="Carbohydrate phosphatase"/>
    <property type="match status" value="1"/>
</dbReference>
<dbReference type="Gene3D" id="3.30.540.10">
    <property type="entry name" value="Fructose-1,6-Bisphosphatase, subunit A, domain 1"/>
    <property type="match status" value="1"/>
</dbReference>
<dbReference type="GO" id="GO:0005829">
    <property type="term" value="C:cytosol"/>
    <property type="evidence" value="ECO:0007669"/>
    <property type="project" value="TreeGrafter"/>
</dbReference>
<keyword evidence="10" id="KW-0119">Carbohydrate metabolism</keyword>
<dbReference type="GO" id="GO:0030388">
    <property type="term" value="P:fructose 1,6-bisphosphate metabolic process"/>
    <property type="evidence" value="ECO:0007669"/>
    <property type="project" value="TreeGrafter"/>
</dbReference>
<proteinExistence type="inferred from homology"/>
<dbReference type="GO" id="GO:0006071">
    <property type="term" value="P:glycerol metabolic process"/>
    <property type="evidence" value="ECO:0007669"/>
    <property type="project" value="InterPro"/>
</dbReference>